<comment type="caution">
    <text evidence="1">The sequence shown here is derived from an EMBL/GenBank/DDBJ whole genome shotgun (WGS) entry which is preliminary data.</text>
</comment>
<evidence type="ECO:0000313" key="1">
    <source>
        <dbReference type="EMBL" id="KAI3923723.1"/>
    </source>
</evidence>
<organism evidence="1 2">
    <name type="scientific">Papaver atlanticum</name>
    <dbReference type="NCBI Taxonomy" id="357466"/>
    <lineage>
        <taxon>Eukaryota</taxon>
        <taxon>Viridiplantae</taxon>
        <taxon>Streptophyta</taxon>
        <taxon>Embryophyta</taxon>
        <taxon>Tracheophyta</taxon>
        <taxon>Spermatophyta</taxon>
        <taxon>Magnoliopsida</taxon>
        <taxon>Ranunculales</taxon>
        <taxon>Papaveraceae</taxon>
        <taxon>Papaveroideae</taxon>
        <taxon>Papaver</taxon>
    </lineage>
</organism>
<accession>A0AAD4SU01</accession>
<protein>
    <submittedName>
        <fullName evidence="1">Uncharacterized protein</fullName>
    </submittedName>
</protein>
<dbReference type="PANTHER" id="PTHR37743:SF1">
    <property type="entry name" value="ARM REPEAT SUPERFAMILY PROTEIN"/>
    <property type="match status" value="1"/>
</dbReference>
<dbReference type="Proteomes" id="UP001202328">
    <property type="component" value="Unassembled WGS sequence"/>
</dbReference>
<sequence>MYGHLLKKGIVDGTTDSSFENRSSIAVLLVNRAFNKYELEDVRKLAAELCGRLHPKVYPRGLASNVVADCNSSLSNDAIPVGDCHMFSGYSQDKRISVCNLYFPYGKGIVLF</sequence>
<evidence type="ECO:0000313" key="2">
    <source>
        <dbReference type="Proteomes" id="UP001202328"/>
    </source>
</evidence>
<keyword evidence="2" id="KW-1185">Reference proteome</keyword>
<gene>
    <name evidence="1" type="ORF">MKW98_011353</name>
</gene>
<dbReference type="PANTHER" id="PTHR37743">
    <property type="entry name" value="ARM REPEAT SUPERFAMILY PROTEIN"/>
    <property type="match status" value="1"/>
</dbReference>
<reference evidence="1" key="1">
    <citation type="submission" date="2022-04" db="EMBL/GenBank/DDBJ databases">
        <title>A functionally conserved STORR gene fusion in Papaver species that diverged 16.8 million years ago.</title>
        <authorList>
            <person name="Catania T."/>
        </authorList>
    </citation>
    <scope>NUCLEOTIDE SEQUENCE</scope>
    <source>
        <strain evidence="1">S-188037</strain>
    </source>
</reference>
<dbReference type="AlphaFoldDB" id="A0AAD4SU01"/>
<dbReference type="EMBL" id="JAJJMB010008429">
    <property type="protein sequence ID" value="KAI3923723.1"/>
    <property type="molecule type" value="Genomic_DNA"/>
</dbReference>
<name>A0AAD4SU01_9MAGN</name>
<proteinExistence type="predicted"/>